<evidence type="ECO:0000313" key="1">
    <source>
        <dbReference type="EMBL" id="MED6197928.1"/>
    </source>
</evidence>
<keyword evidence="2" id="KW-1185">Reference proteome</keyword>
<sequence length="109" mass="11699">MFDLPLRGAATAITSSTDSDTNSAARICEGRGYGTRIVATTEKAREGKGCDIHGGRDCNRESSVESVPVAEVQSKDIGAIVLIRFPTCVSSFLGIQKCLRMVKECDRSE</sequence>
<organism evidence="1 2">
    <name type="scientific">Stylosanthes scabra</name>
    <dbReference type="NCBI Taxonomy" id="79078"/>
    <lineage>
        <taxon>Eukaryota</taxon>
        <taxon>Viridiplantae</taxon>
        <taxon>Streptophyta</taxon>
        <taxon>Embryophyta</taxon>
        <taxon>Tracheophyta</taxon>
        <taxon>Spermatophyta</taxon>
        <taxon>Magnoliopsida</taxon>
        <taxon>eudicotyledons</taxon>
        <taxon>Gunneridae</taxon>
        <taxon>Pentapetalae</taxon>
        <taxon>rosids</taxon>
        <taxon>fabids</taxon>
        <taxon>Fabales</taxon>
        <taxon>Fabaceae</taxon>
        <taxon>Papilionoideae</taxon>
        <taxon>50 kb inversion clade</taxon>
        <taxon>dalbergioids sensu lato</taxon>
        <taxon>Dalbergieae</taxon>
        <taxon>Pterocarpus clade</taxon>
        <taxon>Stylosanthes</taxon>
    </lineage>
</organism>
<reference evidence="1 2" key="1">
    <citation type="journal article" date="2023" name="Plants (Basel)">
        <title>Bridging the Gap: Combining Genomics and Transcriptomics Approaches to Understand Stylosanthes scabra, an Orphan Legume from the Brazilian Caatinga.</title>
        <authorList>
            <person name="Ferreira-Neto J.R.C."/>
            <person name="da Silva M.D."/>
            <person name="Binneck E."/>
            <person name="de Melo N.F."/>
            <person name="da Silva R.H."/>
            <person name="de Melo A.L.T.M."/>
            <person name="Pandolfi V."/>
            <person name="Bustamante F.O."/>
            <person name="Brasileiro-Vidal A.C."/>
            <person name="Benko-Iseppon A.M."/>
        </authorList>
    </citation>
    <scope>NUCLEOTIDE SEQUENCE [LARGE SCALE GENOMIC DNA]</scope>
    <source>
        <tissue evidence="1">Leaves</tissue>
    </source>
</reference>
<protein>
    <submittedName>
        <fullName evidence="1">Uncharacterized protein</fullName>
    </submittedName>
</protein>
<name>A0ABU6XM94_9FABA</name>
<dbReference type="EMBL" id="JASCZI010212005">
    <property type="protein sequence ID" value="MED6197928.1"/>
    <property type="molecule type" value="Genomic_DNA"/>
</dbReference>
<comment type="caution">
    <text evidence="1">The sequence shown here is derived from an EMBL/GenBank/DDBJ whole genome shotgun (WGS) entry which is preliminary data.</text>
</comment>
<proteinExistence type="predicted"/>
<accession>A0ABU6XM94</accession>
<dbReference type="Proteomes" id="UP001341840">
    <property type="component" value="Unassembled WGS sequence"/>
</dbReference>
<evidence type="ECO:0000313" key="2">
    <source>
        <dbReference type="Proteomes" id="UP001341840"/>
    </source>
</evidence>
<gene>
    <name evidence="1" type="ORF">PIB30_061423</name>
</gene>